<accession>M6RM71</accession>
<protein>
    <submittedName>
        <fullName evidence="1">Uncharacterized protein</fullName>
    </submittedName>
</protein>
<name>M6RM71_LEPIR</name>
<reference evidence="1 2" key="1">
    <citation type="submission" date="2013-01" db="EMBL/GenBank/DDBJ databases">
        <authorList>
            <person name="Harkins D.M."/>
            <person name="Durkin A.S."/>
            <person name="Brinkac L.M."/>
            <person name="Haft D.H."/>
            <person name="Selengut J.D."/>
            <person name="Sanka R."/>
            <person name="DePew J."/>
            <person name="Purushe J."/>
            <person name="Picardeau M."/>
            <person name="Werts C."/>
            <person name="Goarant C."/>
            <person name="Vinetz J.M."/>
            <person name="Sutton G.G."/>
            <person name="Nierman W.C."/>
            <person name="Fouts D.E."/>
        </authorList>
    </citation>
    <scope>NUCLEOTIDE SEQUENCE [LARGE SCALE GENOMIC DNA]</scope>
    <source>
        <strain evidence="1 2">Verdun HP</strain>
    </source>
</reference>
<evidence type="ECO:0000313" key="1">
    <source>
        <dbReference type="EMBL" id="EMO05699.1"/>
    </source>
</evidence>
<dbReference type="Proteomes" id="UP000012092">
    <property type="component" value="Unassembled WGS sequence"/>
</dbReference>
<evidence type="ECO:0000313" key="2">
    <source>
        <dbReference type="Proteomes" id="UP000012092"/>
    </source>
</evidence>
<proteinExistence type="predicted"/>
<dbReference type="AlphaFoldDB" id="M6RM71"/>
<dbReference type="EMBL" id="AHNZ02000390">
    <property type="protein sequence ID" value="EMO05699.1"/>
    <property type="molecule type" value="Genomic_DNA"/>
</dbReference>
<organism evidence="1 2">
    <name type="scientific">Leptospira interrogans serovar Icterohaemorrhagiae str. Verdun HP</name>
    <dbReference type="NCBI Taxonomy" id="1049910"/>
    <lineage>
        <taxon>Bacteria</taxon>
        <taxon>Pseudomonadati</taxon>
        <taxon>Spirochaetota</taxon>
        <taxon>Spirochaetia</taxon>
        <taxon>Leptospirales</taxon>
        <taxon>Leptospiraceae</taxon>
        <taxon>Leptospira</taxon>
    </lineage>
</organism>
<sequence>MFEGIFSIACFSSNIALRIRMSIYSIRIEIVSRSRIHSISKFRLCILRGKTDIKYEICSSFNHSITVQSHDSIGSSAGCVTTHNSTVYILYFKRILQARSSLRITFIPFTSVQHLST</sequence>
<comment type="caution">
    <text evidence="1">The sequence shown here is derived from an EMBL/GenBank/DDBJ whole genome shotgun (WGS) entry which is preliminary data.</text>
</comment>
<gene>
    <name evidence="1" type="ORF">LEP1GSC116_0660</name>
</gene>